<reference evidence="2 3" key="1">
    <citation type="submission" date="2017-12" db="EMBL/GenBank/DDBJ databases">
        <authorList>
            <person name="Pombert J.-F."/>
            <person name="Haag K.L."/>
            <person name="Ebert D."/>
        </authorList>
    </citation>
    <scope>NUCLEOTIDE SEQUENCE [LARGE SCALE GENOMIC DNA]</scope>
    <source>
        <strain evidence="2">FI-OER-3-3</strain>
    </source>
</reference>
<dbReference type="EMBL" id="PITJ01002814">
    <property type="protein sequence ID" value="TBT96677.1"/>
    <property type="molecule type" value="Genomic_DNA"/>
</dbReference>
<comment type="caution">
    <text evidence="2">The sequence shown here is derived from an EMBL/GenBank/DDBJ whole genome shotgun (WGS) entry which is preliminary data.</text>
</comment>
<keyword evidence="1" id="KW-0472">Membrane</keyword>
<dbReference type="AlphaFoldDB" id="A0A4Q9KPW4"/>
<evidence type="ECO:0000313" key="3">
    <source>
        <dbReference type="Proteomes" id="UP000292362"/>
    </source>
</evidence>
<protein>
    <submittedName>
        <fullName evidence="2">Uncharacterized protein</fullName>
    </submittedName>
</protein>
<evidence type="ECO:0000313" key="2">
    <source>
        <dbReference type="EMBL" id="TBT96677.1"/>
    </source>
</evidence>
<dbReference type="VEuPathDB" id="MicrosporidiaDB:CWI37_2814p0010"/>
<feature type="non-terminal residue" evidence="2">
    <location>
        <position position="1"/>
    </location>
</feature>
<name>A0A4Q9KPW4_9MICR</name>
<dbReference type="Proteomes" id="UP000292362">
    <property type="component" value="Unassembled WGS sequence"/>
</dbReference>
<keyword evidence="1" id="KW-0812">Transmembrane</keyword>
<evidence type="ECO:0000256" key="1">
    <source>
        <dbReference type="SAM" id="Phobius"/>
    </source>
</evidence>
<accession>A0A4Q9KPW4</accession>
<proteinExistence type="predicted"/>
<feature type="transmembrane region" description="Helical" evidence="1">
    <location>
        <begin position="12"/>
        <end position="33"/>
    </location>
</feature>
<keyword evidence="1" id="KW-1133">Transmembrane helix</keyword>
<gene>
    <name evidence="2" type="ORF">CWI37_2814p0010</name>
</gene>
<organism evidence="2 3">
    <name type="scientific">Hamiltosporidium tvaerminnensis</name>
    <dbReference type="NCBI Taxonomy" id="1176355"/>
    <lineage>
        <taxon>Eukaryota</taxon>
        <taxon>Fungi</taxon>
        <taxon>Fungi incertae sedis</taxon>
        <taxon>Microsporidia</taxon>
        <taxon>Dubosqiidae</taxon>
        <taxon>Hamiltosporidium</taxon>
    </lineage>
</organism>
<sequence length="253" mass="29357">QLISIDQNTCKLLFFCGILLLEVAFIAFCVSKANKFCNNFLEEFSKFGISKQGSTVLHKFIGCNEIIILPWDQNSRRVTPSRVKNTKLADLSQKELINMRKDYQDVAFYGMPYFFEMKRLKTCFSKYNADIFTRIGLFFNKNKKIIEFLAKYVKILEKSISRQTDDIGVGSLKQSFDKTSVKFYTGILSGKSLDSIDNSLFRMQGIPETVIRFENKDKLNIVMFLFYKLHKVNFDENDLILFDDAYTTGKINI</sequence>